<dbReference type="EMBL" id="UINC01183451">
    <property type="protein sequence ID" value="SVD94228.1"/>
    <property type="molecule type" value="Genomic_DNA"/>
</dbReference>
<reference evidence="1" key="1">
    <citation type="submission" date="2018-05" db="EMBL/GenBank/DDBJ databases">
        <authorList>
            <person name="Lanie J.A."/>
            <person name="Ng W.-L."/>
            <person name="Kazmierczak K.M."/>
            <person name="Andrzejewski T.M."/>
            <person name="Davidsen T.M."/>
            <person name="Wayne K.J."/>
            <person name="Tettelin H."/>
            <person name="Glass J.I."/>
            <person name="Rusch D."/>
            <person name="Podicherti R."/>
            <person name="Tsui H.-C.T."/>
            <person name="Winkler M.E."/>
        </authorList>
    </citation>
    <scope>NUCLEOTIDE SEQUENCE</scope>
</reference>
<sequence>FDGKKIHALGYGLEDEELDVLFRDSKGRLWAGGAEGPVVIDGTEHRRFGPADGFMGTRVFSFYEDKEGLMWIGTTDGLYLLRDGIFRRFSVRDGLFDDRVYTIVDDGLGFFWVSCNKGVSRIRRSELLEVAEGRRAKLEVTVFGTEDGMRSSECNFGGGNSGALGADGTIWLPSIGGVVVIDPTEESTLRSPPVVLEKVLADGVDVVSEDDWVAPRGVDDVEFHFGAPSFIVPEKINFEYRLKGFDEVWVQAGTRRVA</sequence>
<dbReference type="InterPro" id="IPR015943">
    <property type="entry name" value="WD40/YVTN_repeat-like_dom_sf"/>
</dbReference>
<name>A0A382ZHQ3_9ZZZZ</name>
<dbReference type="Pfam" id="PF07494">
    <property type="entry name" value="Reg_prop"/>
    <property type="match status" value="1"/>
</dbReference>
<dbReference type="AlphaFoldDB" id="A0A382ZHQ3"/>
<gene>
    <name evidence="1" type="ORF">METZ01_LOCUS447082</name>
</gene>
<dbReference type="SUPFAM" id="SSF63829">
    <property type="entry name" value="Calcium-dependent phosphotriesterase"/>
    <property type="match status" value="1"/>
</dbReference>
<proteinExistence type="predicted"/>
<feature type="non-terminal residue" evidence="1">
    <location>
        <position position="258"/>
    </location>
</feature>
<dbReference type="InterPro" id="IPR013783">
    <property type="entry name" value="Ig-like_fold"/>
</dbReference>
<protein>
    <recommendedName>
        <fullName evidence="2">Two component regulator three Y domain-containing protein</fullName>
    </recommendedName>
</protein>
<dbReference type="Gene3D" id="2.60.40.10">
    <property type="entry name" value="Immunoglobulins"/>
    <property type="match status" value="1"/>
</dbReference>
<organism evidence="1">
    <name type="scientific">marine metagenome</name>
    <dbReference type="NCBI Taxonomy" id="408172"/>
    <lineage>
        <taxon>unclassified sequences</taxon>
        <taxon>metagenomes</taxon>
        <taxon>ecological metagenomes</taxon>
    </lineage>
</organism>
<evidence type="ECO:0000313" key="1">
    <source>
        <dbReference type="EMBL" id="SVD94228.1"/>
    </source>
</evidence>
<dbReference type="Gene3D" id="2.130.10.10">
    <property type="entry name" value="YVTN repeat-like/Quinoprotein amine dehydrogenase"/>
    <property type="match status" value="1"/>
</dbReference>
<dbReference type="InterPro" id="IPR011110">
    <property type="entry name" value="Reg_prop"/>
</dbReference>
<accession>A0A382ZHQ3</accession>
<evidence type="ECO:0008006" key="2">
    <source>
        <dbReference type="Google" id="ProtNLM"/>
    </source>
</evidence>
<feature type="non-terminal residue" evidence="1">
    <location>
        <position position="1"/>
    </location>
</feature>